<reference evidence="1" key="1">
    <citation type="submission" date="2018-05" db="EMBL/GenBank/DDBJ databases">
        <authorList>
            <person name="Lanie J.A."/>
            <person name="Ng W.-L."/>
            <person name="Kazmierczak K.M."/>
            <person name="Andrzejewski T.M."/>
            <person name="Davidsen T.M."/>
            <person name="Wayne K.J."/>
            <person name="Tettelin H."/>
            <person name="Glass J.I."/>
            <person name="Rusch D."/>
            <person name="Podicherti R."/>
            <person name="Tsui H.-C.T."/>
            <person name="Winkler M.E."/>
        </authorList>
    </citation>
    <scope>NUCLEOTIDE SEQUENCE</scope>
</reference>
<gene>
    <name evidence="1" type="ORF">METZ01_LOCUS176903</name>
</gene>
<dbReference type="InterPro" id="IPR015422">
    <property type="entry name" value="PyrdxlP-dep_Trfase_small"/>
</dbReference>
<dbReference type="AlphaFoldDB" id="A0A382CDW6"/>
<dbReference type="EMBL" id="UINC01033959">
    <property type="protein sequence ID" value="SVB24049.1"/>
    <property type="molecule type" value="Genomic_DNA"/>
</dbReference>
<evidence type="ECO:0000313" key="1">
    <source>
        <dbReference type="EMBL" id="SVB24049.1"/>
    </source>
</evidence>
<proteinExistence type="predicted"/>
<protein>
    <recommendedName>
        <fullName evidence="2">Aminotransferase class I/classII domain-containing protein</fullName>
    </recommendedName>
</protein>
<dbReference type="SUPFAM" id="SSF53383">
    <property type="entry name" value="PLP-dependent transferases"/>
    <property type="match status" value="1"/>
</dbReference>
<feature type="non-terminal residue" evidence="1">
    <location>
        <position position="1"/>
    </location>
</feature>
<dbReference type="Gene3D" id="3.90.1150.10">
    <property type="entry name" value="Aspartate Aminotransferase, domain 1"/>
    <property type="match status" value="1"/>
</dbReference>
<sequence length="49" mass="5686">HHLLETEFVAITPGTDFGFYDADRKVRISYARDIPQLEEAVIRIERALL</sequence>
<evidence type="ECO:0008006" key="2">
    <source>
        <dbReference type="Google" id="ProtNLM"/>
    </source>
</evidence>
<organism evidence="1">
    <name type="scientific">marine metagenome</name>
    <dbReference type="NCBI Taxonomy" id="408172"/>
    <lineage>
        <taxon>unclassified sequences</taxon>
        <taxon>metagenomes</taxon>
        <taxon>ecological metagenomes</taxon>
    </lineage>
</organism>
<accession>A0A382CDW6</accession>
<name>A0A382CDW6_9ZZZZ</name>
<dbReference type="InterPro" id="IPR015424">
    <property type="entry name" value="PyrdxlP-dep_Trfase"/>
</dbReference>